<gene>
    <name evidence="1" type="ORF">ACD_3C00125G0003</name>
</gene>
<protein>
    <recommendedName>
        <fullName evidence="2">Caib/baif family protein</fullName>
    </recommendedName>
</protein>
<evidence type="ECO:0008006" key="2">
    <source>
        <dbReference type="Google" id="ProtNLM"/>
    </source>
</evidence>
<dbReference type="AlphaFoldDB" id="K2GCE5"/>
<dbReference type="EMBL" id="AMFJ01000399">
    <property type="protein sequence ID" value="EKE27929.1"/>
    <property type="molecule type" value="Genomic_DNA"/>
</dbReference>
<sequence length="576" mass="68708">MQAETTVENRICKKCSRNFSITDKDLEFYDMVSPSFPNPGSSESGLKKHLISPPTLCPSCRQQRRLTFRNERNLYKRKCDLTGKDIISIYSPDKKSIVYEESEWWSDRWNPFDYGQDFDFSRSFFSQFEDLMKAVPRMSLSNGNNEDSAYNNDTWNCKNTYLCFFSSKIENSFYINGSFAVKDSMDIGWSKDIENSYECFNCSNMFKCTVCISSDNCRDVHYSYDCNNCQDCFGCVWLKNKSFCLLNVQLEEKQYREKLEEIYKNNKISEIIWLVDNLRKRLPVKYANIENSINCIWDYIYSSNDSRFCYEIEGINKGKYLSQCSRWNDMFDCDNSWGEGWIYFEDMCVYDSFRTIFTSTSSKWSDLLYCDNCYSSSDLFWCIWLRNAKYCILNKEYSKEQYFEMVPKIIDHMKKDSEWWEFFPSSMSPFWYNETSAFEYFPIERDDAINRVATDWFNWSTYENPAPQVSKVIPASKLPDNINDIPDDILNWAVECEVTNRPFRIIKQELEFYRKHELSVPKRHPDQRHLDRMALRNPRKLHDRNCDKCSLDIVSTYDHNNPKTIYCSKCYEKEMN</sequence>
<proteinExistence type="predicted"/>
<organism evidence="1">
    <name type="scientific">uncultured bacterium</name>
    <name type="common">gcode 4</name>
    <dbReference type="NCBI Taxonomy" id="1234023"/>
    <lineage>
        <taxon>Bacteria</taxon>
        <taxon>environmental samples</taxon>
    </lineage>
</organism>
<evidence type="ECO:0000313" key="1">
    <source>
        <dbReference type="EMBL" id="EKE27929.1"/>
    </source>
</evidence>
<comment type="caution">
    <text evidence="1">The sequence shown here is derived from an EMBL/GenBank/DDBJ whole genome shotgun (WGS) entry which is preliminary data.</text>
</comment>
<reference evidence="1" key="1">
    <citation type="journal article" date="2012" name="Science">
        <title>Fermentation, hydrogen, and sulfur metabolism in multiple uncultivated bacterial phyla.</title>
        <authorList>
            <person name="Wrighton K.C."/>
            <person name="Thomas B.C."/>
            <person name="Sharon I."/>
            <person name="Miller C.S."/>
            <person name="Castelle C.J."/>
            <person name="VerBerkmoes N.C."/>
            <person name="Wilkins M.J."/>
            <person name="Hettich R.L."/>
            <person name="Lipton M.S."/>
            <person name="Williams K.H."/>
            <person name="Long P.E."/>
            <person name="Banfield J.F."/>
        </authorList>
    </citation>
    <scope>NUCLEOTIDE SEQUENCE [LARGE SCALE GENOMIC DNA]</scope>
</reference>
<accession>K2GCE5</accession>
<name>K2GCE5_9BACT</name>